<dbReference type="OrthoDB" id="459915at2"/>
<reference evidence="1 2" key="2">
    <citation type="submission" date="2018-03" db="EMBL/GenBank/DDBJ databases">
        <authorList>
            <person name="Keele B.F."/>
        </authorList>
    </citation>
    <scope>NUCLEOTIDE SEQUENCE [LARGE SCALE GENOMIC DNA]</scope>
    <source>
        <strain evidence="1 2">CCALA 016</strain>
    </source>
</reference>
<name>A0A2T1LTC5_9CHRO</name>
<evidence type="ECO:0000313" key="2">
    <source>
        <dbReference type="Proteomes" id="UP000239001"/>
    </source>
</evidence>
<comment type="caution">
    <text evidence="1">The sequence shown here is derived from an EMBL/GenBank/DDBJ whole genome shotgun (WGS) entry which is preliminary data.</text>
</comment>
<evidence type="ECO:0000313" key="1">
    <source>
        <dbReference type="EMBL" id="PSF33619.1"/>
    </source>
</evidence>
<dbReference type="EMBL" id="PXOH01000029">
    <property type="protein sequence ID" value="PSF33619.1"/>
    <property type="molecule type" value="Genomic_DNA"/>
</dbReference>
<evidence type="ECO:0008006" key="3">
    <source>
        <dbReference type="Google" id="ProtNLM"/>
    </source>
</evidence>
<dbReference type="AlphaFoldDB" id="A0A2T1LTC5"/>
<dbReference type="RefSeq" id="WP_106458635.1">
    <property type="nucleotide sequence ID" value="NZ_PXOH01000029.1"/>
</dbReference>
<dbReference type="Proteomes" id="UP000239001">
    <property type="component" value="Unassembled WGS sequence"/>
</dbReference>
<reference evidence="1 2" key="1">
    <citation type="submission" date="2018-03" db="EMBL/GenBank/DDBJ databases">
        <title>The ancient ancestry and fast evolution of plastids.</title>
        <authorList>
            <person name="Moore K.R."/>
            <person name="Magnabosco C."/>
            <person name="Momper L."/>
            <person name="Gold D.A."/>
            <person name="Bosak T."/>
            <person name="Fournier G.P."/>
        </authorList>
    </citation>
    <scope>NUCLEOTIDE SEQUENCE [LARGE SCALE GENOMIC DNA]</scope>
    <source>
        <strain evidence="1 2">CCALA 016</strain>
    </source>
</reference>
<gene>
    <name evidence="1" type="ORF">C7H19_19730</name>
</gene>
<proteinExistence type="predicted"/>
<keyword evidence="2" id="KW-1185">Reference proteome</keyword>
<sequence>MKANLYDGIVTLVDIYVHTNQQIIPQGTKGAIVECYHNPEGYSVDLAIPDERWVGGFDYENVILTPEEFTIINPVNVSSV</sequence>
<accession>A0A2T1LTC5</accession>
<organism evidence="1 2">
    <name type="scientific">Aphanothece hegewaldii CCALA 016</name>
    <dbReference type="NCBI Taxonomy" id="2107694"/>
    <lineage>
        <taxon>Bacteria</taxon>
        <taxon>Bacillati</taxon>
        <taxon>Cyanobacteriota</taxon>
        <taxon>Cyanophyceae</taxon>
        <taxon>Oscillatoriophycideae</taxon>
        <taxon>Chroococcales</taxon>
        <taxon>Aphanothecaceae</taxon>
        <taxon>Aphanothece</taxon>
    </lineage>
</organism>
<protein>
    <recommendedName>
        <fullName evidence="3">DUF4926 domain-containing protein</fullName>
    </recommendedName>
</protein>